<dbReference type="Proteomes" id="UP000663889">
    <property type="component" value="Unassembled WGS sequence"/>
</dbReference>
<dbReference type="EMBL" id="CAJNOU010000218">
    <property type="protein sequence ID" value="CAF0920314.1"/>
    <property type="molecule type" value="Genomic_DNA"/>
</dbReference>
<feature type="compositionally biased region" description="Polar residues" evidence="8">
    <location>
        <begin position="216"/>
        <end position="231"/>
    </location>
</feature>
<dbReference type="AlphaFoldDB" id="A0A814RHB5"/>
<dbReference type="GO" id="GO:0016579">
    <property type="term" value="P:protein deubiquitination"/>
    <property type="evidence" value="ECO:0007669"/>
    <property type="project" value="InterPro"/>
</dbReference>
<dbReference type="GO" id="GO:0006508">
    <property type="term" value="P:proteolysis"/>
    <property type="evidence" value="ECO:0007669"/>
    <property type="project" value="UniProtKB-KW"/>
</dbReference>
<keyword evidence="5" id="KW-0833">Ubl conjugation pathway</keyword>
<dbReference type="Pfam" id="PF00443">
    <property type="entry name" value="UCH"/>
    <property type="match status" value="1"/>
</dbReference>
<gene>
    <name evidence="11" type="ORF">RFH988_LOCUS21015</name>
    <name evidence="10" type="ORF">SEV965_LOCUS6611</name>
</gene>
<dbReference type="PROSITE" id="PS00972">
    <property type="entry name" value="USP_1"/>
    <property type="match status" value="1"/>
</dbReference>
<evidence type="ECO:0000313" key="11">
    <source>
        <dbReference type="EMBL" id="CAF1133888.1"/>
    </source>
</evidence>
<evidence type="ECO:0000313" key="10">
    <source>
        <dbReference type="EMBL" id="CAF0920314.1"/>
    </source>
</evidence>
<dbReference type="Gene3D" id="3.90.70.10">
    <property type="entry name" value="Cysteine proteinases"/>
    <property type="match status" value="1"/>
</dbReference>
<organism evidence="11 12">
    <name type="scientific">Rotaria sordida</name>
    <dbReference type="NCBI Taxonomy" id="392033"/>
    <lineage>
        <taxon>Eukaryota</taxon>
        <taxon>Metazoa</taxon>
        <taxon>Spiralia</taxon>
        <taxon>Gnathifera</taxon>
        <taxon>Rotifera</taxon>
        <taxon>Eurotatoria</taxon>
        <taxon>Bdelloidea</taxon>
        <taxon>Philodinida</taxon>
        <taxon>Philodinidae</taxon>
        <taxon>Rotaria</taxon>
    </lineage>
</organism>
<dbReference type="OrthoDB" id="292964at2759"/>
<proteinExistence type="inferred from homology"/>
<dbReference type="InterPro" id="IPR001394">
    <property type="entry name" value="Peptidase_C19_UCH"/>
</dbReference>
<sequence length="251" mass="28329">MNWKIQDEEIKTSEHDIPGLSCGQIKTIRSTSRDDDVDTKSQKRIRMESASECLDPIVVPTHCLDETTAYSLKSSQDNLKDILQSSKSSSQEELLDTMKTFRDFLLLKTGVQRGRCGLQNIGNSCFMNSALQCLSNVPDLTEYILENDVTNILNTTNDLGTHGKLAMAYADLIKDMWSGKQTSAEGSAVKQYNDMKNNETFLIPHTKQDHNSLEQNAHTNQQHQPHISASTHDTRAIQEREKNQVILYPLK</sequence>
<dbReference type="InterPro" id="IPR038765">
    <property type="entry name" value="Papain-like_cys_pep_sf"/>
</dbReference>
<evidence type="ECO:0000256" key="1">
    <source>
        <dbReference type="ARBA" id="ARBA00000707"/>
    </source>
</evidence>
<evidence type="ECO:0000256" key="8">
    <source>
        <dbReference type="SAM" id="MobiDB-lite"/>
    </source>
</evidence>
<keyword evidence="7" id="KW-0788">Thiol protease</keyword>
<feature type="domain" description="USP" evidence="9">
    <location>
        <begin position="116"/>
        <end position="251"/>
    </location>
</feature>
<evidence type="ECO:0000256" key="5">
    <source>
        <dbReference type="ARBA" id="ARBA00022786"/>
    </source>
</evidence>
<protein>
    <recommendedName>
        <fullName evidence="3">ubiquitinyl hydrolase 1</fullName>
        <ecNumber evidence="3">3.4.19.12</ecNumber>
    </recommendedName>
</protein>
<reference evidence="11" key="1">
    <citation type="submission" date="2021-02" db="EMBL/GenBank/DDBJ databases">
        <authorList>
            <person name="Nowell W R."/>
        </authorList>
    </citation>
    <scope>NUCLEOTIDE SEQUENCE</scope>
</reference>
<comment type="similarity">
    <text evidence="2">Belongs to the peptidase C19 family.</text>
</comment>
<keyword evidence="6" id="KW-0378">Hydrolase</keyword>
<evidence type="ECO:0000256" key="6">
    <source>
        <dbReference type="ARBA" id="ARBA00022801"/>
    </source>
</evidence>
<dbReference type="PANTHER" id="PTHR21646">
    <property type="entry name" value="UBIQUITIN CARBOXYL-TERMINAL HYDROLASE"/>
    <property type="match status" value="1"/>
</dbReference>
<dbReference type="GO" id="GO:0004843">
    <property type="term" value="F:cysteine-type deubiquitinase activity"/>
    <property type="evidence" value="ECO:0007669"/>
    <property type="project" value="UniProtKB-EC"/>
</dbReference>
<comment type="catalytic activity">
    <reaction evidence="1">
        <text>Thiol-dependent hydrolysis of ester, thioester, amide, peptide and isopeptide bonds formed by the C-terminal Gly of ubiquitin (a 76-residue protein attached to proteins as an intracellular targeting signal).</text>
        <dbReference type="EC" id="3.4.19.12"/>
    </reaction>
</comment>
<keyword evidence="4" id="KW-0645">Protease</keyword>
<feature type="region of interest" description="Disordered" evidence="8">
    <location>
        <begin position="216"/>
        <end position="251"/>
    </location>
</feature>
<dbReference type="PANTHER" id="PTHR21646:SF24">
    <property type="entry name" value="UBIQUITIN CARBOXYL-TERMINAL HYDROLASE"/>
    <property type="match status" value="1"/>
</dbReference>
<evidence type="ECO:0000259" key="9">
    <source>
        <dbReference type="PROSITE" id="PS50235"/>
    </source>
</evidence>
<evidence type="ECO:0000256" key="2">
    <source>
        <dbReference type="ARBA" id="ARBA00009085"/>
    </source>
</evidence>
<name>A0A814RHB5_9BILA</name>
<dbReference type="Proteomes" id="UP000663882">
    <property type="component" value="Unassembled WGS sequence"/>
</dbReference>
<feature type="compositionally biased region" description="Basic and acidic residues" evidence="8">
    <location>
        <begin position="232"/>
        <end position="243"/>
    </location>
</feature>
<evidence type="ECO:0000256" key="4">
    <source>
        <dbReference type="ARBA" id="ARBA00022670"/>
    </source>
</evidence>
<dbReference type="EMBL" id="CAJNOO010001317">
    <property type="protein sequence ID" value="CAF1133888.1"/>
    <property type="molecule type" value="Genomic_DNA"/>
</dbReference>
<dbReference type="SUPFAM" id="SSF54001">
    <property type="entry name" value="Cysteine proteinases"/>
    <property type="match status" value="1"/>
</dbReference>
<evidence type="ECO:0000256" key="7">
    <source>
        <dbReference type="ARBA" id="ARBA00022807"/>
    </source>
</evidence>
<dbReference type="InterPro" id="IPR018200">
    <property type="entry name" value="USP_CS"/>
</dbReference>
<evidence type="ECO:0000313" key="12">
    <source>
        <dbReference type="Proteomes" id="UP000663882"/>
    </source>
</evidence>
<evidence type="ECO:0000256" key="3">
    <source>
        <dbReference type="ARBA" id="ARBA00012759"/>
    </source>
</evidence>
<accession>A0A814RHB5</accession>
<dbReference type="PROSITE" id="PS50235">
    <property type="entry name" value="USP_3"/>
    <property type="match status" value="1"/>
</dbReference>
<dbReference type="InterPro" id="IPR028889">
    <property type="entry name" value="USP"/>
</dbReference>
<dbReference type="InterPro" id="IPR050185">
    <property type="entry name" value="Ub_carboxyl-term_hydrolase"/>
</dbReference>
<comment type="caution">
    <text evidence="11">The sequence shown here is derived from an EMBL/GenBank/DDBJ whole genome shotgun (WGS) entry which is preliminary data.</text>
</comment>
<dbReference type="EC" id="3.4.19.12" evidence="3"/>